<name>A0A7I4Z4I8_HAECO</name>
<dbReference type="Proteomes" id="UP000025227">
    <property type="component" value="Unplaced"/>
</dbReference>
<dbReference type="OrthoDB" id="5863303at2759"/>
<reference evidence="2" key="1">
    <citation type="submission" date="2020-12" db="UniProtKB">
        <authorList>
            <consortium name="WormBaseParasite"/>
        </authorList>
    </citation>
    <scope>IDENTIFICATION</scope>
    <source>
        <strain evidence="2">MHco3</strain>
    </source>
</reference>
<dbReference type="InterPro" id="IPR052709">
    <property type="entry name" value="Transposase-MT_Hybrid"/>
</dbReference>
<dbReference type="AlphaFoldDB" id="A0A7I4Z4I8"/>
<keyword evidence="1" id="KW-1185">Reference proteome</keyword>
<proteinExistence type="predicted"/>
<dbReference type="WBParaSite" id="HCON_00180810-00001">
    <property type="protein sequence ID" value="HCON_00180810-00001"/>
    <property type="gene ID" value="HCON_00180810"/>
</dbReference>
<dbReference type="InterPro" id="IPR001888">
    <property type="entry name" value="Transposase_1"/>
</dbReference>
<dbReference type="Gene3D" id="3.30.420.10">
    <property type="entry name" value="Ribonuclease H-like superfamily/Ribonuclease H"/>
    <property type="match status" value="1"/>
</dbReference>
<accession>A0A7I4Z4I8</accession>
<dbReference type="GO" id="GO:0003676">
    <property type="term" value="F:nucleic acid binding"/>
    <property type="evidence" value="ECO:0007669"/>
    <property type="project" value="InterPro"/>
</dbReference>
<organism evidence="1 2">
    <name type="scientific">Haemonchus contortus</name>
    <name type="common">Barber pole worm</name>
    <dbReference type="NCBI Taxonomy" id="6289"/>
    <lineage>
        <taxon>Eukaryota</taxon>
        <taxon>Metazoa</taxon>
        <taxon>Ecdysozoa</taxon>
        <taxon>Nematoda</taxon>
        <taxon>Chromadorea</taxon>
        <taxon>Rhabditida</taxon>
        <taxon>Rhabditina</taxon>
        <taxon>Rhabditomorpha</taxon>
        <taxon>Strongyloidea</taxon>
        <taxon>Trichostrongylidae</taxon>
        <taxon>Haemonchus</taxon>
    </lineage>
</organism>
<evidence type="ECO:0000313" key="2">
    <source>
        <dbReference type="WBParaSite" id="HCON_00180810-00001"/>
    </source>
</evidence>
<protein>
    <submittedName>
        <fullName evidence="2">HTH_Tnp_Tc3_2 domain-containing protein</fullName>
    </submittedName>
</protein>
<dbReference type="OMA" id="INANFFI"/>
<dbReference type="PANTHER" id="PTHR46060:SF1">
    <property type="entry name" value="MARINER MOS1 TRANSPOSASE-LIKE PROTEIN"/>
    <property type="match status" value="1"/>
</dbReference>
<dbReference type="InterPro" id="IPR036397">
    <property type="entry name" value="RNaseH_sf"/>
</dbReference>
<sequence length="127" mass="14834">MRRVGTRTSLLTLQEKYKFLHTLITGDEKWVLCKNPVRKRQWVNKGEEPQSVPKPDIHPKKVFLSCWWSRRGIEHWELPEEGQTINAITYDTLLKKLNAQGVVHQERNGRAAVRGASRAKECSRMQQ</sequence>
<dbReference type="PANTHER" id="PTHR46060">
    <property type="entry name" value="MARINER MOS1 TRANSPOSASE-LIKE PROTEIN"/>
    <property type="match status" value="1"/>
</dbReference>
<dbReference type="Pfam" id="PF01359">
    <property type="entry name" value="Transposase_1"/>
    <property type="match status" value="1"/>
</dbReference>
<evidence type="ECO:0000313" key="1">
    <source>
        <dbReference type="Proteomes" id="UP000025227"/>
    </source>
</evidence>